<evidence type="ECO:0000256" key="1">
    <source>
        <dbReference type="ARBA" id="ARBA00008056"/>
    </source>
</evidence>
<dbReference type="PRINTS" id="PR00682">
    <property type="entry name" value="IPNSYNTHASE"/>
</dbReference>
<accession>A0AAN6E4H3</accession>
<evidence type="ECO:0000313" key="5">
    <source>
        <dbReference type="Proteomes" id="UP001203852"/>
    </source>
</evidence>
<dbReference type="PROSITE" id="PS51471">
    <property type="entry name" value="FE2OG_OXY"/>
    <property type="match status" value="1"/>
</dbReference>
<sequence>MGSISEAMPDVEIPLIDISGYIKGDKEQTVRIAAELHSACQNPGFFQITGHTVPAELRALLLAKLAEFYRLPTSQKNALHRSQSKCLRGYEMLGEQRLEIAFADQKEGFMIGPDFPADAGFLQGPNQWPEEEAIPRFREVFTTYFEEVLALSKTMFRLMALSLSLDEHFFDAFVGSRDSISMCRAHRYPPTTLEMAHKSRGIGAHTDFGALTLLMQDDIGGLEVFHKPSQTWHSVQPTKNAFVVNIGDMMERWTNKMYTSTLHRVISPISSKDRYSVAFFNEGLLEQTIECIPTCLKPGEKPFFEPITAEAHLRSRYKRSY</sequence>
<keyword evidence="2" id="KW-0560">Oxidoreductase</keyword>
<dbReference type="EMBL" id="MU404351">
    <property type="protein sequence ID" value="KAI1616490.1"/>
    <property type="molecule type" value="Genomic_DNA"/>
</dbReference>
<keyword evidence="5" id="KW-1185">Reference proteome</keyword>
<dbReference type="GO" id="GO:0046872">
    <property type="term" value="F:metal ion binding"/>
    <property type="evidence" value="ECO:0007669"/>
    <property type="project" value="UniProtKB-KW"/>
</dbReference>
<feature type="domain" description="Fe2OG dioxygenase" evidence="3">
    <location>
        <begin position="179"/>
        <end position="283"/>
    </location>
</feature>
<comment type="similarity">
    <text evidence="1 2">Belongs to the iron/ascorbate-dependent oxidoreductase family.</text>
</comment>
<evidence type="ECO:0000256" key="2">
    <source>
        <dbReference type="RuleBase" id="RU003682"/>
    </source>
</evidence>
<gene>
    <name evidence="4" type="ORF">EDD36DRAFT_136885</name>
</gene>
<comment type="caution">
    <text evidence="4">The sequence shown here is derived from an EMBL/GenBank/DDBJ whole genome shotgun (WGS) entry which is preliminary data.</text>
</comment>
<keyword evidence="2" id="KW-0479">Metal-binding</keyword>
<dbReference type="InterPro" id="IPR027443">
    <property type="entry name" value="IPNS-like_sf"/>
</dbReference>
<dbReference type="Proteomes" id="UP001203852">
    <property type="component" value="Unassembled WGS sequence"/>
</dbReference>
<organism evidence="4 5">
    <name type="scientific">Exophiala viscosa</name>
    <dbReference type="NCBI Taxonomy" id="2486360"/>
    <lineage>
        <taxon>Eukaryota</taxon>
        <taxon>Fungi</taxon>
        <taxon>Dikarya</taxon>
        <taxon>Ascomycota</taxon>
        <taxon>Pezizomycotina</taxon>
        <taxon>Eurotiomycetes</taxon>
        <taxon>Chaetothyriomycetidae</taxon>
        <taxon>Chaetothyriales</taxon>
        <taxon>Herpotrichiellaceae</taxon>
        <taxon>Exophiala</taxon>
    </lineage>
</organism>
<dbReference type="InterPro" id="IPR005123">
    <property type="entry name" value="Oxoglu/Fe-dep_dioxygenase_dom"/>
</dbReference>
<dbReference type="GO" id="GO:0044283">
    <property type="term" value="P:small molecule biosynthetic process"/>
    <property type="evidence" value="ECO:0007669"/>
    <property type="project" value="UniProtKB-ARBA"/>
</dbReference>
<dbReference type="SUPFAM" id="SSF51197">
    <property type="entry name" value="Clavaminate synthase-like"/>
    <property type="match status" value="1"/>
</dbReference>
<dbReference type="GO" id="GO:0016491">
    <property type="term" value="F:oxidoreductase activity"/>
    <property type="evidence" value="ECO:0007669"/>
    <property type="project" value="UniProtKB-KW"/>
</dbReference>
<dbReference type="AlphaFoldDB" id="A0AAN6E4H3"/>
<dbReference type="PANTHER" id="PTHR47990">
    <property type="entry name" value="2-OXOGLUTARATE (2OG) AND FE(II)-DEPENDENT OXYGENASE SUPERFAMILY PROTEIN-RELATED"/>
    <property type="match status" value="1"/>
</dbReference>
<dbReference type="InterPro" id="IPR044861">
    <property type="entry name" value="IPNS-like_FE2OG_OXY"/>
</dbReference>
<reference evidence="4" key="1">
    <citation type="journal article" date="2022" name="bioRxiv">
        <title>Deciphering the potential niche of two novel black yeast fungi from a biological soil crust based on their genomes, phenotypes, and melanin regulation.</title>
        <authorList>
            <consortium name="DOE Joint Genome Institute"/>
            <person name="Carr E.C."/>
            <person name="Barton Q."/>
            <person name="Grambo S."/>
            <person name="Sullivan M."/>
            <person name="Renfro C.M."/>
            <person name="Kuo A."/>
            <person name="Pangilinan J."/>
            <person name="Lipzen A."/>
            <person name="Keymanesh K."/>
            <person name="Savage E."/>
            <person name="Barry K."/>
            <person name="Grigoriev I.V."/>
            <person name="Riekhof W.R."/>
            <person name="Harris S.S."/>
        </authorList>
    </citation>
    <scope>NUCLEOTIDE SEQUENCE</scope>
    <source>
        <strain evidence="4">JF 03-4F</strain>
    </source>
</reference>
<name>A0AAN6E4H3_9EURO</name>
<dbReference type="Pfam" id="PF03171">
    <property type="entry name" value="2OG-FeII_Oxy"/>
    <property type="match status" value="1"/>
</dbReference>
<evidence type="ECO:0000259" key="3">
    <source>
        <dbReference type="PROSITE" id="PS51471"/>
    </source>
</evidence>
<dbReference type="Gene3D" id="2.60.120.330">
    <property type="entry name" value="B-lactam Antibiotic, Isopenicillin N Synthase, Chain"/>
    <property type="match status" value="1"/>
</dbReference>
<dbReference type="InterPro" id="IPR050231">
    <property type="entry name" value="Iron_ascorbate_oxido_reductase"/>
</dbReference>
<proteinExistence type="inferred from homology"/>
<protein>
    <submittedName>
        <fullName evidence="4">Gibberellin 20 oxidase</fullName>
    </submittedName>
</protein>
<dbReference type="InterPro" id="IPR026992">
    <property type="entry name" value="DIOX_N"/>
</dbReference>
<evidence type="ECO:0000313" key="4">
    <source>
        <dbReference type="EMBL" id="KAI1616490.1"/>
    </source>
</evidence>
<keyword evidence="2" id="KW-0408">Iron</keyword>
<dbReference type="Pfam" id="PF14226">
    <property type="entry name" value="DIOX_N"/>
    <property type="match status" value="1"/>
</dbReference>